<reference evidence="4 5" key="1">
    <citation type="journal article" date="2023" name="Nat. Commun.">
        <title>Origin of minicircular mitochondrial genomes in red algae.</title>
        <authorList>
            <person name="Lee Y."/>
            <person name="Cho C.H."/>
            <person name="Lee Y.M."/>
            <person name="Park S.I."/>
            <person name="Yang J.H."/>
            <person name="West J.A."/>
            <person name="Bhattacharya D."/>
            <person name="Yoon H.S."/>
        </authorList>
    </citation>
    <scope>NUCLEOTIDE SEQUENCE [LARGE SCALE GENOMIC DNA]</scope>
    <source>
        <strain evidence="4 5">CCMP1338</strain>
        <tissue evidence="4">Whole cell</tissue>
    </source>
</reference>
<gene>
    <name evidence="4" type="ORF">NDN08_000713</name>
</gene>
<feature type="domain" description="SfsA N-terminal OB" evidence="3">
    <location>
        <begin position="46"/>
        <end position="110"/>
    </location>
</feature>
<name>A0AAV8URU2_9RHOD</name>
<evidence type="ECO:0000313" key="5">
    <source>
        <dbReference type="Proteomes" id="UP001157974"/>
    </source>
</evidence>
<feature type="compositionally biased region" description="Basic residues" evidence="1">
    <location>
        <begin position="283"/>
        <end position="300"/>
    </location>
</feature>
<dbReference type="PANTHER" id="PTHR30545">
    <property type="entry name" value="SUGAR FERMENTATION STIMULATION PROTEIN A"/>
    <property type="match status" value="1"/>
</dbReference>
<dbReference type="AlphaFoldDB" id="A0AAV8URU2"/>
<dbReference type="Gene3D" id="3.40.1350.60">
    <property type="match status" value="1"/>
</dbReference>
<evidence type="ECO:0000259" key="2">
    <source>
        <dbReference type="Pfam" id="PF03749"/>
    </source>
</evidence>
<dbReference type="Proteomes" id="UP001157974">
    <property type="component" value="Unassembled WGS sequence"/>
</dbReference>
<dbReference type="CDD" id="cd22359">
    <property type="entry name" value="SfsA-like_bacterial"/>
    <property type="match status" value="1"/>
</dbReference>
<dbReference type="Pfam" id="PF17746">
    <property type="entry name" value="SfsA_N"/>
    <property type="match status" value="1"/>
</dbReference>
<accession>A0AAV8URU2</accession>
<dbReference type="NCBIfam" id="TIGR00230">
    <property type="entry name" value="sfsA"/>
    <property type="match status" value="1"/>
</dbReference>
<sequence>MNVAFATVANGMRYSKRSRAAAESVTSKVKVWEYNSRLIGANLNLREKRFIAHCELEDGEEITAHCPNPGAMKGFGLETKPSVVLTKSTDTKRKLPWTLECVKVKDNWVNCNTMLPNRVIAAALRQRAIPELDDYVSVQSEVKYGTQNSRVDFVLTSADGVETYLEVKSVTLREDFTENQPVATFPDCKSTRGKKHMEELREICQKKNKKSVVLLFVNRTDVNAFAPSNLDPDYKRAFYDAVASGVKPLPYVFETDPETGEVFLYGQTLPVLEEHQTPELQKKQKPSRKRSTRVNKKKEK</sequence>
<dbReference type="HAMAP" id="MF_00095">
    <property type="entry name" value="SfsA"/>
    <property type="match status" value="1"/>
</dbReference>
<dbReference type="Pfam" id="PF03749">
    <property type="entry name" value="SfsA"/>
    <property type="match status" value="1"/>
</dbReference>
<proteinExistence type="inferred from homology"/>
<dbReference type="InterPro" id="IPR040452">
    <property type="entry name" value="SfsA_C"/>
</dbReference>
<dbReference type="EMBL" id="JAMWBK010000006">
    <property type="protein sequence ID" value="KAJ8904186.1"/>
    <property type="molecule type" value="Genomic_DNA"/>
</dbReference>
<feature type="domain" description="Sugar fermentation stimulation protein C-terminal" evidence="2">
    <location>
        <begin position="115"/>
        <end position="258"/>
    </location>
</feature>
<dbReference type="InterPro" id="IPR005224">
    <property type="entry name" value="SfsA"/>
</dbReference>
<dbReference type="Gene3D" id="2.40.50.580">
    <property type="match status" value="1"/>
</dbReference>
<evidence type="ECO:0000259" key="3">
    <source>
        <dbReference type="Pfam" id="PF17746"/>
    </source>
</evidence>
<dbReference type="PANTHER" id="PTHR30545:SF2">
    <property type="entry name" value="SUGAR FERMENTATION STIMULATION PROTEIN A"/>
    <property type="match status" value="1"/>
</dbReference>
<comment type="caution">
    <text evidence="4">The sequence shown here is derived from an EMBL/GenBank/DDBJ whole genome shotgun (WGS) entry which is preliminary data.</text>
</comment>
<dbReference type="InterPro" id="IPR041465">
    <property type="entry name" value="SfsA_N"/>
</dbReference>
<evidence type="ECO:0000256" key="1">
    <source>
        <dbReference type="SAM" id="MobiDB-lite"/>
    </source>
</evidence>
<organism evidence="4 5">
    <name type="scientific">Rhodosorus marinus</name>
    <dbReference type="NCBI Taxonomy" id="101924"/>
    <lineage>
        <taxon>Eukaryota</taxon>
        <taxon>Rhodophyta</taxon>
        <taxon>Stylonematophyceae</taxon>
        <taxon>Stylonematales</taxon>
        <taxon>Stylonemataceae</taxon>
        <taxon>Rhodosorus</taxon>
    </lineage>
</organism>
<keyword evidence="5" id="KW-1185">Reference proteome</keyword>
<feature type="region of interest" description="Disordered" evidence="1">
    <location>
        <begin position="274"/>
        <end position="300"/>
    </location>
</feature>
<dbReference type="GO" id="GO:0003677">
    <property type="term" value="F:DNA binding"/>
    <property type="evidence" value="ECO:0007669"/>
    <property type="project" value="InterPro"/>
</dbReference>
<evidence type="ECO:0000313" key="4">
    <source>
        <dbReference type="EMBL" id="KAJ8904186.1"/>
    </source>
</evidence>
<evidence type="ECO:0008006" key="6">
    <source>
        <dbReference type="Google" id="ProtNLM"/>
    </source>
</evidence>
<protein>
    <recommendedName>
        <fullName evidence="6">Sugar fermentation stimulation protein homolog</fullName>
    </recommendedName>
</protein>